<dbReference type="EMBL" id="BQXH01000001">
    <property type="protein sequence ID" value="GKS80346.1"/>
    <property type="molecule type" value="Genomic_DNA"/>
</dbReference>
<keyword evidence="2" id="KW-1185">Reference proteome</keyword>
<organism evidence="1 2">
    <name type="scientific">Ligilactobacillus pabuli</name>
    <dbReference type="NCBI Taxonomy" id="2886039"/>
    <lineage>
        <taxon>Bacteria</taxon>
        <taxon>Bacillati</taxon>
        <taxon>Bacillota</taxon>
        <taxon>Bacilli</taxon>
        <taxon>Lactobacillales</taxon>
        <taxon>Lactobacillaceae</taxon>
        <taxon>Ligilactobacillus</taxon>
    </lineage>
</organism>
<evidence type="ECO:0000313" key="2">
    <source>
        <dbReference type="Proteomes" id="UP001055149"/>
    </source>
</evidence>
<comment type="caution">
    <text evidence="1">The sequence shown here is derived from an EMBL/GenBank/DDBJ whole genome shotgun (WGS) entry which is preliminary data.</text>
</comment>
<protein>
    <submittedName>
        <fullName evidence="1">Uncharacterized protein</fullName>
    </submittedName>
</protein>
<evidence type="ECO:0000313" key="1">
    <source>
        <dbReference type="EMBL" id="GKS80346.1"/>
    </source>
</evidence>
<dbReference type="RefSeq" id="WP_244053785.1">
    <property type="nucleotide sequence ID" value="NZ_BQXH01000001.1"/>
</dbReference>
<sequence length="335" mass="38803">MSDVKEYYDLMIYPQGEQIDLINGCFELSRNVIREMNKFYQKTDTDGVLVEKSRQILNRFENRSRHHLTSLALSTVVGTLAHYRSENQAKYLAEINEISGFSSSFVAEHGLCCLFTKDQGEALLVNNLLLLPGLGTVPIECKWEHCFNKIAFMFIYRVGADYRTRIYSSWPFEKPQKHADQWLGVNFGKHKLLFLSDGRNYSFYHLLNGNKRKGQVFQRIDRFMYYADICQQILKPGLQGVIVRQSQLLHCLPKTQSLTERYYFIIFLLEKMSTKNIKLRVVNDEIKGTDDFATARAIRHAGKSFEVIDIKDLLSQILPGNGGHEKRLKFKSNFG</sequence>
<gene>
    <name evidence="1" type="ORF">LPAF129_00310</name>
</gene>
<proteinExistence type="predicted"/>
<accession>A0ABQ5JE56</accession>
<reference evidence="1" key="1">
    <citation type="journal article" date="2022" name="Int. J. Syst. Evol. Microbiol.">
        <title>A novel species of lactic acid bacteria, Ligilactobacillus pabuli sp. nov., isolated from alfalfa silage.</title>
        <authorList>
            <person name="Tohno M."/>
            <person name="Tanizawa Y."/>
            <person name="Sawada H."/>
            <person name="Sakamoto M."/>
            <person name="Ohkuma M."/>
            <person name="Kobayashi H."/>
        </authorList>
    </citation>
    <scope>NUCLEOTIDE SEQUENCE</scope>
    <source>
        <strain evidence="1">AF129</strain>
    </source>
</reference>
<dbReference type="Proteomes" id="UP001055149">
    <property type="component" value="Unassembled WGS sequence"/>
</dbReference>
<name>A0ABQ5JE56_9LACO</name>